<keyword evidence="3" id="KW-1185">Reference proteome</keyword>
<evidence type="ECO:0000256" key="1">
    <source>
        <dbReference type="SAM" id="MobiDB-lite"/>
    </source>
</evidence>
<gene>
    <name evidence="2" type="ORF">MaMVDC_7</name>
</gene>
<proteinExistence type="predicted"/>
<sequence length="145" mass="16171">MTNKTTQSQYKVTTPTQKQLADMTLLELTSSITSLKRALQVISEYMNKHLKDAGYTPQQSRNDIFYSAPRPYTDGHSDVDSDIGTGINNNYTPTNAQSLFEGQLAIVTSTLEDEFNRGGDLSPDEFAGDQERLDLLNSIRSSQQQ</sequence>
<dbReference type="EMBL" id="KF356199">
    <property type="protein sequence ID" value="AGR48572.1"/>
    <property type="molecule type" value="Genomic_DNA"/>
</dbReference>
<accession>A0A075BS35</accession>
<dbReference type="KEGG" id="vg:26643185"/>
<reference evidence="2 3" key="1">
    <citation type="submission" date="2013-07" db="EMBL/GenBank/DDBJ databases">
        <title>Sequencing and analysis of the complete genome of Microcystis aeruginosa phage MaMV-DC.</title>
        <authorList>
            <person name="Ou T."/>
            <person name="Li S.H."/>
            <person name="Zhang Q.Y."/>
        </authorList>
    </citation>
    <scope>NUCLEOTIDE SEQUENCE [LARGE SCALE GENOMIC DNA]</scope>
</reference>
<dbReference type="GeneID" id="26643185"/>
<dbReference type="Proteomes" id="UP000028567">
    <property type="component" value="Segment"/>
</dbReference>
<evidence type="ECO:0000313" key="2">
    <source>
        <dbReference type="EMBL" id="AGR48572.1"/>
    </source>
</evidence>
<feature type="region of interest" description="Disordered" evidence="1">
    <location>
        <begin position="53"/>
        <end position="88"/>
    </location>
</feature>
<organism evidence="2 3">
    <name type="scientific">Microcystis phage MaMV-DC</name>
    <dbReference type="NCBI Taxonomy" id="1357715"/>
    <lineage>
        <taxon>Viruses</taxon>
        <taxon>Duplodnaviria</taxon>
        <taxon>Heunggongvirae</taxon>
        <taxon>Uroviricota</taxon>
        <taxon>Caudoviricetes</taxon>
        <taxon>Fukuivirus</taxon>
        <taxon>Fukuivirus MVDC</taxon>
    </lineage>
</organism>
<name>A0A075BS35_9CAUD</name>
<protein>
    <submittedName>
        <fullName evidence="2">Uncharacterized protein</fullName>
    </submittedName>
</protein>
<evidence type="ECO:0000313" key="3">
    <source>
        <dbReference type="Proteomes" id="UP000028567"/>
    </source>
</evidence>
<dbReference type="RefSeq" id="YP_009217691.1">
    <property type="nucleotide sequence ID" value="NC_029002.1"/>
</dbReference>